<dbReference type="EMBL" id="KZ305018">
    <property type="protein sequence ID" value="PIA64663.1"/>
    <property type="molecule type" value="Genomic_DNA"/>
</dbReference>
<keyword evidence="1" id="KW-0963">Cytoplasm</keyword>
<proteinExistence type="predicted"/>
<organism evidence="8 9">
    <name type="scientific">Aquilegia coerulea</name>
    <name type="common">Rocky mountain columbine</name>
    <dbReference type="NCBI Taxonomy" id="218851"/>
    <lineage>
        <taxon>Eukaryota</taxon>
        <taxon>Viridiplantae</taxon>
        <taxon>Streptophyta</taxon>
        <taxon>Embryophyta</taxon>
        <taxon>Tracheophyta</taxon>
        <taxon>Spermatophyta</taxon>
        <taxon>Magnoliopsida</taxon>
        <taxon>Ranunculales</taxon>
        <taxon>Ranunculaceae</taxon>
        <taxon>Thalictroideae</taxon>
        <taxon>Aquilegia</taxon>
    </lineage>
</organism>
<dbReference type="PROSITE" id="PS50894">
    <property type="entry name" value="HPT"/>
    <property type="match status" value="1"/>
</dbReference>
<feature type="modified residue" description="Phosphohistidine" evidence="5">
    <location>
        <position position="79"/>
    </location>
</feature>
<comment type="function">
    <text evidence="6">Functions as a two-component phosphorelay mediators between cytokinin sensor histidine kinases and response regulators (B-type ARRs). Plays an important role in propagating cytokinin signal transduction.</text>
</comment>
<dbReference type="GO" id="GO:0000160">
    <property type="term" value="P:phosphorelay signal transduction system"/>
    <property type="evidence" value="ECO:0007669"/>
    <property type="project" value="UniProtKB-UniRule"/>
</dbReference>
<dbReference type="GO" id="GO:0009927">
    <property type="term" value="F:histidine phosphotransfer kinase activity"/>
    <property type="evidence" value="ECO:0007669"/>
    <property type="project" value="UniProtKB-UniRule"/>
</dbReference>
<dbReference type="SUPFAM" id="SSF47226">
    <property type="entry name" value="Histidine-containing phosphotransfer domain, HPT domain"/>
    <property type="match status" value="1"/>
</dbReference>
<accession>A0A2G5F9I9</accession>
<sequence>MANRQLPNQVKSMRDDLISQGFLDDQFIQVEDLQDDESPSFAEEVAALYFKDSAKVLIVMEAALEKKPVDYSALDQLIHRLKGSSSSMGAAKVMQETLAFRDLCRERNADGCKEAFQRLKTEFETLKPKLQTYFQLARQARPAETADRPA</sequence>
<dbReference type="GO" id="GO:0043424">
    <property type="term" value="F:protein histidine kinase binding"/>
    <property type="evidence" value="ECO:0007669"/>
    <property type="project" value="UniProtKB-UniRule"/>
</dbReference>
<dbReference type="GO" id="GO:0009736">
    <property type="term" value="P:cytokinin-activated signaling pathway"/>
    <property type="evidence" value="ECO:0007669"/>
    <property type="project" value="UniProtKB-KW"/>
</dbReference>
<comment type="domain">
    <text evidence="6">Histidine-containing phosphotransfer domain (HPt) contains an active histidine that mediates the phosphotransfer.</text>
</comment>
<evidence type="ECO:0000256" key="3">
    <source>
        <dbReference type="ARBA" id="ARBA00023012"/>
    </source>
</evidence>
<evidence type="ECO:0000259" key="7">
    <source>
        <dbReference type="PROSITE" id="PS50894"/>
    </source>
</evidence>
<dbReference type="GO" id="GO:0005829">
    <property type="term" value="C:cytosol"/>
    <property type="evidence" value="ECO:0007669"/>
    <property type="project" value="UniProtKB-SubCell"/>
</dbReference>
<dbReference type="GO" id="GO:0005634">
    <property type="term" value="C:nucleus"/>
    <property type="evidence" value="ECO:0007669"/>
    <property type="project" value="UniProtKB-SubCell"/>
</dbReference>
<gene>
    <name evidence="8" type="ORF">AQUCO_00100254v1</name>
</gene>
<comment type="subcellular location">
    <subcellularLocation>
        <location evidence="6">Cytoplasm</location>
        <location evidence="6">Cytosol</location>
    </subcellularLocation>
    <subcellularLocation>
        <location evidence="6">Nucleus</location>
    </subcellularLocation>
</comment>
<evidence type="ECO:0000256" key="4">
    <source>
        <dbReference type="ARBA" id="ARBA00023242"/>
    </source>
</evidence>
<keyword evidence="5" id="KW-0597">Phosphoprotein</keyword>
<evidence type="ECO:0000256" key="6">
    <source>
        <dbReference type="RuleBase" id="RU369004"/>
    </source>
</evidence>
<dbReference type="InterPro" id="IPR045871">
    <property type="entry name" value="AHP1-5/YPD1"/>
</dbReference>
<dbReference type="FunFam" id="1.20.120.160:FF:000001">
    <property type="entry name" value="Histidine-containing phosphotransfer protein 1"/>
    <property type="match status" value="1"/>
</dbReference>
<evidence type="ECO:0000256" key="5">
    <source>
        <dbReference type="PROSITE-ProRule" id="PRU00110"/>
    </source>
</evidence>
<dbReference type="InterPro" id="IPR036641">
    <property type="entry name" value="HPT_dom_sf"/>
</dbReference>
<dbReference type="InParanoid" id="A0A2G5F9I9"/>
<name>A0A2G5F9I9_AQUCA</name>
<evidence type="ECO:0000256" key="1">
    <source>
        <dbReference type="ARBA" id="ARBA00022490"/>
    </source>
</evidence>
<dbReference type="PANTHER" id="PTHR28242">
    <property type="entry name" value="PHOSPHORELAY INTERMEDIATE PROTEIN YPD1"/>
    <property type="match status" value="1"/>
</dbReference>
<dbReference type="Pfam" id="PF01627">
    <property type="entry name" value="Hpt"/>
    <property type="match status" value="1"/>
</dbReference>
<keyword evidence="4" id="KW-0539">Nucleus</keyword>
<evidence type="ECO:0000313" key="8">
    <source>
        <dbReference type="EMBL" id="PIA64663.1"/>
    </source>
</evidence>
<feature type="domain" description="HPt" evidence="7">
    <location>
        <begin position="38"/>
        <end position="133"/>
    </location>
</feature>
<keyword evidence="3 6" id="KW-0902">Two-component regulatory system</keyword>
<dbReference type="CDD" id="cd00088">
    <property type="entry name" value="HPT"/>
    <property type="match status" value="1"/>
</dbReference>
<evidence type="ECO:0000256" key="2">
    <source>
        <dbReference type="ARBA" id="ARBA00022864"/>
    </source>
</evidence>
<evidence type="ECO:0000313" key="9">
    <source>
        <dbReference type="Proteomes" id="UP000230069"/>
    </source>
</evidence>
<keyword evidence="9" id="KW-1185">Reference proteome</keyword>
<dbReference type="Gene3D" id="1.20.120.160">
    <property type="entry name" value="HPT domain"/>
    <property type="match status" value="1"/>
</dbReference>
<dbReference type="Proteomes" id="UP000230069">
    <property type="component" value="Unassembled WGS sequence"/>
</dbReference>
<protein>
    <recommendedName>
        <fullName evidence="6">Histidine-containing phosphotransfer protein</fullName>
    </recommendedName>
</protein>
<keyword evidence="2 6" id="KW-0932">Cytokinin signaling pathway</keyword>
<dbReference type="PANTHER" id="PTHR28242:SF41">
    <property type="entry name" value="HISTIDINE CONTAINING PHOSPHOTRANSFER PROTEIN"/>
    <property type="match status" value="1"/>
</dbReference>
<dbReference type="AlphaFoldDB" id="A0A2G5F9I9"/>
<reference evidence="8 9" key="1">
    <citation type="submission" date="2017-09" db="EMBL/GenBank/DDBJ databases">
        <title>WGS assembly of Aquilegia coerulea Goldsmith.</title>
        <authorList>
            <person name="Hodges S."/>
            <person name="Kramer E."/>
            <person name="Nordborg M."/>
            <person name="Tomkins J."/>
            <person name="Borevitz J."/>
            <person name="Derieg N."/>
            <person name="Yan J."/>
            <person name="Mihaltcheva S."/>
            <person name="Hayes R.D."/>
            <person name="Rokhsar D."/>
        </authorList>
    </citation>
    <scope>NUCLEOTIDE SEQUENCE [LARGE SCALE GENOMIC DNA]</scope>
    <source>
        <strain evidence="9">cv. Goldsmith</strain>
    </source>
</reference>
<dbReference type="OrthoDB" id="1673781at2759"/>
<dbReference type="InterPro" id="IPR008207">
    <property type="entry name" value="Sig_transdc_His_kin_Hpt_dom"/>
</dbReference>
<dbReference type="STRING" id="218851.A0A2G5F9I9"/>